<evidence type="ECO:0000313" key="6">
    <source>
        <dbReference type="EMBL" id="EDV46760.1"/>
    </source>
</evidence>
<dbReference type="OrthoDB" id="2342932at2759"/>
<dbReference type="PANTHER" id="PTHR11165">
    <property type="entry name" value="SKP1"/>
    <property type="match status" value="1"/>
</dbReference>
<reference evidence="6 7" key="1">
    <citation type="journal article" date="2007" name="Nature">
        <title>Evolution of genes and genomes on the Drosophila phylogeny.</title>
        <authorList>
            <consortium name="Drosophila 12 Genomes Consortium"/>
            <person name="Clark A.G."/>
            <person name="Eisen M.B."/>
            <person name="Smith D.R."/>
            <person name="Bergman C.M."/>
            <person name="Oliver B."/>
            <person name="Markow T.A."/>
            <person name="Kaufman T.C."/>
            <person name="Kellis M."/>
            <person name="Gelbart W."/>
            <person name="Iyer V.N."/>
            <person name="Pollard D.A."/>
            <person name="Sackton T.B."/>
            <person name="Larracuente A.M."/>
            <person name="Singh N.D."/>
            <person name="Abad J.P."/>
            <person name="Abt D.N."/>
            <person name="Adryan B."/>
            <person name="Aguade M."/>
            <person name="Akashi H."/>
            <person name="Anderson W.W."/>
            <person name="Aquadro C.F."/>
            <person name="Ardell D.H."/>
            <person name="Arguello R."/>
            <person name="Artieri C.G."/>
            <person name="Barbash D.A."/>
            <person name="Barker D."/>
            <person name="Barsanti P."/>
            <person name="Batterham P."/>
            <person name="Batzoglou S."/>
            <person name="Begun D."/>
            <person name="Bhutkar A."/>
            <person name="Blanco E."/>
            <person name="Bosak S.A."/>
            <person name="Bradley R.K."/>
            <person name="Brand A.D."/>
            <person name="Brent M.R."/>
            <person name="Brooks A.N."/>
            <person name="Brown R.H."/>
            <person name="Butlin R.K."/>
            <person name="Caggese C."/>
            <person name="Calvi B.R."/>
            <person name="Bernardo de Carvalho A."/>
            <person name="Caspi A."/>
            <person name="Castrezana S."/>
            <person name="Celniker S.E."/>
            <person name="Chang J.L."/>
            <person name="Chapple C."/>
            <person name="Chatterji S."/>
            <person name="Chinwalla A."/>
            <person name="Civetta A."/>
            <person name="Clifton S.W."/>
            <person name="Comeron J.M."/>
            <person name="Costello J.C."/>
            <person name="Coyne J.A."/>
            <person name="Daub J."/>
            <person name="David R.G."/>
            <person name="Delcher A.L."/>
            <person name="Delehaunty K."/>
            <person name="Do C.B."/>
            <person name="Ebling H."/>
            <person name="Edwards K."/>
            <person name="Eickbush T."/>
            <person name="Evans J.D."/>
            <person name="Filipski A."/>
            <person name="Findeiss S."/>
            <person name="Freyhult E."/>
            <person name="Fulton L."/>
            <person name="Fulton R."/>
            <person name="Garcia A.C."/>
            <person name="Gardiner A."/>
            <person name="Garfield D.A."/>
            <person name="Garvin B.E."/>
            <person name="Gibson G."/>
            <person name="Gilbert D."/>
            <person name="Gnerre S."/>
            <person name="Godfrey J."/>
            <person name="Good R."/>
            <person name="Gotea V."/>
            <person name="Gravely B."/>
            <person name="Greenberg A.J."/>
            <person name="Griffiths-Jones S."/>
            <person name="Gross S."/>
            <person name="Guigo R."/>
            <person name="Gustafson E.A."/>
            <person name="Haerty W."/>
            <person name="Hahn M.W."/>
            <person name="Halligan D.L."/>
            <person name="Halpern A.L."/>
            <person name="Halter G.M."/>
            <person name="Han M.V."/>
            <person name="Heger A."/>
            <person name="Hillier L."/>
            <person name="Hinrichs A.S."/>
            <person name="Holmes I."/>
            <person name="Hoskins R.A."/>
            <person name="Hubisz M.J."/>
            <person name="Hultmark D."/>
            <person name="Huntley M.A."/>
            <person name="Jaffe D.B."/>
            <person name="Jagadeeshan S."/>
            <person name="Jeck W.R."/>
            <person name="Johnson J."/>
            <person name="Jones C.D."/>
            <person name="Jordan W.C."/>
            <person name="Karpen G.H."/>
            <person name="Kataoka E."/>
            <person name="Keightley P.D."/>
            <person name="Kheradpour P."/>
            <person name="Kirkness E.F."/>
            <person name="Koerich L.B."/>
            <person name="Kristiansen K."/>
            <person name="Kudrna D."/>
            <person name="Kulathinal R.J."/>
            <person name="Kumar S."/>
            <person name="Kwok R."/>
            <person name="Lander E."/>
            <person name="Langley C.H."/>
            <person name="Lapoint R."/>
            <person name="Lazzaro B.P."/>
            <person name="Lee S.J."/>
            <person name="Levesque L."/>
            <person name="Li R."/>
            <person name="Lin C.F."/>
            <person name="Lin M.F."/>
            <person name="Lindblad-Toh K."/>
            <person name="Llopart A."/>
            <person name="Long M."/>
            <person name="Low L."/>
            <person name="Lozovsky E."/>
            <person name="Lu J."/>
            <person name="Luo M."/>
            <person name="Machado C.A."/>
            <person name="Makalowski W."/>
            <person name="Marzo M."/>
            <person name="Matsuda M."/>
            <person name="Matzkin L."/>
            <person name="McAllister B."/>
            <person name="McBride C.S."/>
            <person name="McKernan B."/>
            <person name="McKernan K."/>
            <person name="Mendez-Lago M."/>
            <person name="Minx P."/>
            <person name="Mollenhauer M.U."/>
            <person name="Montooth K."/>
            <person name="Mount S.M."/>
            <person name="Mu X."/>
            <person name="Myers E."/>
            <person name="Negre B."/>
            <person name="Newfeld S."/>
            <person name="Nielsen R."/>
            <person name="Noor M.A."/>
            <person name="O'Grady P."/>
            <person name="Pachter L."/>
            <person name="Papaceit M."/>
            <person name="Parisi M.J."/>
            <person name="Parisi M."/>
            <person name="Parts L."/>
            <person name="Pedersen J.S."/>
            <person name="Pesole G."/>
            <person name="Phillippy A.M."/>
            <person name="Ponting C.P."/>
            <person name="Pop M."/>
            <person name="Porcelli D."/>
            <person name="Powell J.R."/>
            <person name="Prohaska S."/>
            <person name="Pruitt K."/>
            <person name="Puig M."/>
            <person name="Quesneville H."/>
            <person name="Ram K.R."/>
            <person name="Rand D."/>
            <person name="Rasmussen M.D."/>
            <person name="Reed L.K."/>
            <person name="Reenan R."/>
            <person name="Reily A."/>
            <person name="Remington K.A."/>
            <person name="Rieger T.T."/>
            <person name="Ritchie M.G."/>
            <person name="Robin C."/>
            <person name="Rogers Y.H."/>
            <person name="Rohde C."/>
            <person name="Rozas J."/>
            <person name="Rubenfield M.J."/>
            <person name="Ruiz A."/>
            <person name="Russo S."/>
            <person name="Salzberg S.L."/>
            <person name="Sanchez-Gracia A."/>
            <person name="Saranga D.J."/>
            <person name="Sato H."/>
            <person name="Schaeffer S.W."/>
            <person name="Schatz M.C."/>
            <person name="Schlenke T."/>
            <person name="Schwartz R."/>
            <person name="Segarra C."/>
            <person name="Singh R.S."/>
            <person name="Sirot L."/>
            <person name="Sirota M."/>
            <person name="Sisneros N.B."/>
            <person name="Smith C.D."/>
            <person name="Smith T.F."/>
            <person name="Spieth J."/>
            <person name="Stage D.E."/>
            <person name="Stark A."/>
            <person name="Stephan W."/>
            <person name="Strausberg R.L."/>
            <person name="Strempel S."/>
            <person name="Sturgill D."/>
            <person name="Sutton G."/>
            <person name="Sutton G.G."/>
            <person name="Tao W."/>
            <person name="Teichmann S."/>
            <person name="Tobari Y.N."/>
            <person name="Tomimura Y."/>
            <person name="Tsolas J.M."/>
            <person name="Valente V.L."/>
            <person name="Venter E."/>
            <person name="Venter J.C."/>
            <person name="Vicario S."/>
            <person name="Vieira F.G."/>
            <person name="Vilella A.J."/>
            <person name="Villasante A."/>
            <person name="Walenz B."/>
            <person name="Wang J."/>
            <person name="Wasserman M."/>
            <person name="Watts T."/>
            <person name="Wilson D."/>
            <person name="Wilson R.K."/>
            <person name="Wing R.A."/>
            <person name="Wolfner M.F."/>
            <person name="Wong A."/>
            <person name="Wong G.K."/>
            <person name="Wu C.I."/>
            <person name="Wu G."/>
            <person name="Yamamoto D."/>
            <person name="Yang H.P."/>
            <person name="Yang S.P."/>
            <person name="Yorke J.A."/>
            <person name="Yoshida K."/>
            <person name="Zdobnov E."/>
            <person name="Zhang P."/>
            <person name="Zhang Y."/>
            <person name="Zimin A.V."/>
            <person name="Baldwin J."/>
            <person name="Abdouelleil A."/>
            <person name="Abdulkadir J."/>
            <person name="Abebe A."/>
            <person name="Abera B."/>
            <person name="Abreu J."/>
            <person name="Acer S.C."/>
            <person name="Aftuck L."/>
            <person name="Alexander A."/>
            <person name="An P."/>
            <person name="Anderson E."/>
            <person name="Anderson S."/>
            <person name="Arachi H."/>
            <person name="Azer M."/>
            <person name="Bachantsang P."/>
            <person name="Barry A."/>
            <person name="Bayul T."/>
            <person name="Berlin A."/>
            <person name="Bessette D."/>
            <person name="Bloom T."/>
            <person name="Blye J."/>
            <person name="Boguslavskiy L."/>
            <person name="Bonnet C."/>
            <person name="Boukhgalter B."/>
            <person name="Bourzgui I."/>
            <person name="Brown A."/>
            <person name="Cahill P."/>
            <person name="Channer S."/>
            <person name="Cheshatsang Y."/>
            <person name="Chuda L."/>
            <person name="Citroen M."/>
            <person name="Collymore A."/>
            <person name="Cooke P."/>
            <person name="Costello M."/>
            <person name="D'Aco K."/>
            <person name="Daza R."/>
            <person name="De Haan G."/>
            <person name="DeGray S."/>
            <person name="DeMaso C."/>
            <person name="Dhargay N."/>
            <person name="Dooley K."/>
            <person name="Dooley E."/>
            <person name="Doricent M."/>
            <person name="Dorje P."/>
            <person name="Dorjee K."/>
            <person name="Dupes A."/>
            <person name="Elong R."/>
            <person name="Falk J."/>
            <person name="Farina A."/>
            <person name="Faro S."/>
            <person name="Ferguson D."/>
            <person name="Fisher S."/>
            <person name="Foley C.D."/>
            <person name="Franke A."/>
            <person name="Friedrich D."/>
            <person name="Gadbois L."/>
            <person name="Gearin G."/>
            <person name="Gearin C.R."/>
            <person name="Giannoukos G."/>
            <person name="Goode T."/>
            <person name="Graham J."/>
            <person name="Grandbois E."/>
            <person name="Grewal S."/>
            <person name="Gyaltsen K."/>
            <person name="Hafez N."/>
            <person name="Hagos B."/>
            <person name="Hall J."/>
            <person name="Henson C."/>
            <person name="Hollinger A."/>
            <person name="Honan T."/>
            <person name="Huard M.D."/>
            <person name="Hughes L."/>
            <person name="Hurhula B."/>
            <person name="Husby M.E."/>
            <person name="Kamat A."/>
            <person name="Kanga B."/>
            <person name="Kashin S."/>
            <person name="Khazanovich D."/>
            <person name="Kisner P."/>
            <person name="Lance K."/>
            <person name="Lara M."/>
            <person name="Lee W."/>
            <person name="Lennon N."/>
            <person name="Letendre F."/>
            <person name="LeVine R."/>
            <person name="Lipovsky A."/>
            <person name="Liu X."/>
            <person name="Liu J."/>
            <person name="Liu S."/>
            <person name="Lokyitsang T."/>
            <person name="Lokyitsang Y."/>
            <person name="Lubonja R."/>
            <person name="Lui A."/>
            <person name="MacDonald P."/>
            <person name="Magnisalis V."/>
            <person name="Maru K."/>
            <person name="Matthews C."/>
            <person name="McCusker W."/>
            <person name="McDonough S."/>
            <person name="Mehta T."/>
            <person name="Meldrim J."/>
            <person name="Meneus L."/>
            <person name="Mihai O."/>
            <person name="Mihalev A."/>
            <person name="Mihova T."/>
            <person name="Mittelman R."/>
            <person name="Mlenga V."/>
            <person name="Montmayeur A."/>
            <person name="Mulrain L."/>
            <person name="Navidi A."/>
            <person name="Naylor J."/>
            <person name="Negash T."/>
            <person name="Nguyen T."/>
            <person name="Nguyen N."/>
            <person name="Nicol R."/>
            <person name="Norbu C."/>
            <person name="Norbu N."/>
            <person name="Novod N."/>
            <person name="O'Neill B."/>
            <person name="Osman S."/>
            <person name="Markiewicz E."/>
            <person name="Oyono O.L."/>
            <person name="Patti C."/>
            <person name="Phunkhang P."/>
            <person name="Pierre F."/>
            <person name="Priest M."/>
            <person name="Raghuraman S."/>
            <person name="Rege F."/>
            <person name="Reyes R."/>
            <person name="Rise C."/>
            <person name="Rogov P."/>
            <person name="Ross K."/>
            <person name="Ryan E."/>
            <person name="Settipalli S."/>
            <person name="Shea T."/>
            <person name="Sherpa N."/>
            <person name="Shi L."/>
            <person name="Shih D."/>
            <person name="Sparrow T."/>
            <person name="Spaulding J."/>
            <person name="Stalker J."/>
            <person name="Stange-Thomann N."/>
            <person name="Stavropoulos S."/>
            <person name="Stone C."/>
            <person name="Strader C."/>
            <person name="Tesfaye S."/>
            <person name="Thomson T."/>
            <person name="Thoulutsang Y."/>
            <person name="Thoulutsang D."/>
            <person name="Topham K."/>
            <person name="Topping I."/>
            <person name="Tsamla T."/>
            <person name="Vassiliev H."/>
            <person name="Vo A."/>
            <person name="Wangchuk T."/>
            <person name="Wangdi T."/>
            <person name="Weiand M."/>
            <person name="Wilkinson J."/>
            <person name="Wilson A."/>
            <person name="Yadav S."/>
            <person name="Young G."/>
            <person name="Yu Q."/>
            <person name="Zembek L."/>
            <person name="Zhong D."/>
            <person name="Zimmer A."/>
            <person name="Zwirko Z."/>
            <person name="Jaffe D.B."/>
            <person name="Alvarez P."/>
            <person name="Brockman W."/>
            <person name="Butler J."/>
            <person name="Chin C."/>
            <person name="Gnerre S."/>
            <person name="Grabherr M."/>
            <person name="Kleber M."/>
            <person name="Mauceli E."/>
            <person name="MacCallum I."/>
        </authorList>
    </citation>
    <scope>NUCLEOTIDE SEQUENCE [LARGE SCALE GENOMIC DNA]</scope>
    <source>
        <strain evidence="6 7">TSC#14021-0224.01</strain>
    </source>
</reference>
<feature type="domain" description="SKP1 component dimerisation" evidence="4">
    <location>
        <begin position="115"/>
        <end position="145"/>
    </location>
</feature>
<feature type="domain" description="SKP1 component POZ" evidence="5">
    <location>
        <begin position="5"/>
        <end position="67"/>
    </location>
</feature>
<dbReference type="PIRSF" id="PIRSF028729">
    <property type="entry name" value="E3_ubiquit_lig_SCF_Skp"/>
    <property type="match status" value="1"/>
</dbReference>
<accession>B3NWE0</accession>
<dbReference type="UniPathway" id="UPA00143"/>
<dbReference type="GO" id="GO:0016567">
    <property type="term" value="P:protein ubiquitination"/>
    <property type="evidence" value="ECO:0007669"/>
    <property type="project" value="UniProtKB-UniPathway"/>
</dbReference>
<dbReference type="EMBL" id="CH954180">
    <property type="protein sequence ID" value="EDV46760.1"/>
    <property type="molecule type" value="Genomic_DNA"/>
</dbReference>
<evidence type="ECO:0000256" key="3">
    <source>
        <dbReference type="PIRNR" id="PIRNR028729"/>
    </source>
</evidence>
<dbReference type="InterPro" id="IPR016073">
    <property type="entry name" value="Skp1_comp_POZ"/>
</dbReference>
<dbReference type="KEGG" id="der:6550456"/>
<keyword evidence="2 3" id="KW-0833">Ubl conjugation pathway</keyword>
<evidence type="ECO:0008006" key="8">
    <source>
        <dbReference type="Google" id="ProtNLM"/>
    </source>
</evidence>
<evidence type="ECO:0000256" key="2">
    <source>
        <dbReference type="ARBA" id="ARBA00022786"/>
    </source>
</evidence>
<dbReference type="SMART" id="SM00512">
    <property type="entry name" value="Skp1"/>
    <property type="match status" value="1"/>
</dbReference>
<evidence type="ECO:0000313" key="7">
    <source>
        <dbReference type="Proteomes" id="UP000008711"/>
    </source>
</evidence>
<dbReference type="InterPro" id="IPR036296">
    <property type="entry name" value="SKP1-like_dim_sf"/>
</dbReference>
<organism evidence="6 7">
    <name type="scientific">Drosophila erecta</name>
    <name type="common">Fruit fly</name>
    <dbReference type="NCBI Taxonomy" id="7220"/>
    <lineage>
        <taxon>Eukaryota</taxon>
        <taxon>Metazoa</taxon>
        <taxon>Ecdysozoa</taxon>
        <taxon>Arthropoda</taxon>
        <taxon>Hexapoda</taxon>
        <taxon>Insecta</taxon>
        <taxon>Pterygota</taxon>
        <taxon>Neoptera</taxon>
        <taxon>Endopterygota</taxon>
        <taxon>Diptera</taxon>
        <taxon>Brachycera</taxon>
        <taxon>Muscomorpha</taxon>
        <taxon>Ephydroidea</taxon>
        <taxon>Drosophilidae</taxon>
        <taxon>Drosophila</taxon>
        <taxon>Sophophora</taxon>
    </lineage>
</organism>
<dbReference type="OMA" id="CIKHAAA"/>
<reference evidence="6 7" key="2">
    <citation type="journal article" date="2008" name="Bioinformatics">
        <title>Assembly reconciliation.</title>
        <authorList>
            <person name="Zimin A.V."/>
            <person name="Smith D.R."/>
            <person name="Sutton G."/>
            <person name="Yorke J.A."/>
        </authorList>
    </citation>
    <scope>NUCLEOTIDE SEQUENCE [LARGE SCALE GENOMIC DNA]</scope>
    <source>
        <strain evidence="6 7">TSC#14021-0224.01</strain>
    </source>
</reference>
<proteinExistence type="inferred from homology"/>
<dbReference type="SUPFAM" id="SSF81382">
    <property type="entry name" value="Skp1 dimerisation domain-like"/>
    <property type="match status" value="1"/>
</dbReference>
<evidence type="ECO:0000259" key="5">
    <source>
        <dbReference type="Pfam" id="PF03931"/>
    </source>
</evidence>
<dbReference type="FunFam" id="3.30.710.10:FF:000026">
    <property type="entry name" value="E3 ubiquitin ligase complex SCF subunit"/>
    <property type="match status" value="1"/>
</dbReference>
<dbReference type="InterPro" id="IPR011333">
    <property type="entry name" value="SKP1/BTB/POZ_sf"/>
</dbReference>
<protein>
    <recommendedName>
        <fullName evidence="8">SKP1 component POZ domain-containing protein</fullName>
    </recommendedName>
</protein>
<dbReference type="SUPFAM" id="SSF54695">
    <property type="entry name" value="POZ domain"/>
    <property type="match status" value="1"/>
</dbReference>
<dbReference type="CDD" id="cd18322">
    <property type="entry name" value="BTB_POZ_SKP1"/>
    <property type="match status" value="1"/>
</dbReference>
<gene>
    <name evidence="6" type="primary">Dere\GG19259</name>
    <name evidence="6" type="synonym">dere_GLEANR_4020</name>
    <name evidence="6" type="synonym">GG19259</name>
    <name evidence="6" type="ORF">Dere_GG19259</name>
</gene>
<keyword evidence="7" id="KW-1185">Reference proteome</keyword>
<dbReference type="InterPro" id="IPR001232">
    <property type="entry name" value="SKP1-like"/>
</dbReference>
<name>B3NWE0_DROER</name>
<dbReference type="Proteomes" id="UP000008711">
    <property type="component" value="Unassembled WGS sequence"/>
</dbReference>
<dbReference type="InterPro" id="IPR016897">
    <property type="entry name" value="SKP1"/>
</dbReference>
<comment type="pathway">
    <text evidence="3">Protein modification; protein ubiquitination.</text>
</comment>
<dbReference type="AlphaFoldDB" id="B3NWE0"/>
<dbReference type="eggNOG" id="KOG1724">
    <property type="taxonomic scope" value="Eukaryota"/>
</dbReference>
<dbReference type="Pfam" id="PF01466">
    <property type="entry name" value="Skp1"/>
    <property type="match status" value="1"/>
</dbReference>
<dbReference type="GO" id="GO:0006511">
    <property type="term" value="P:ubiquitin-dependent protein catabolic process"/>
    <property type="evidence" value="ECO:0007669"/>
    <property type="project" value="InterPro"/>
</dbReference>
<dbReference type="Gene3D" id="3.30.710.10">
    <property type="entry name" value="Potassium Channel Kv1.1, Chain A"/>
    <property type="match status" value="1"/>
</dbReference>
<dbReference type="HOGENOM" id="CLU_059252_7_0_1"/>
<evidence type="ECO:0000256" key="1">
    <source>
        <dbReference type="ARBA" id="ARBA00009993"/>
    </source>
</evidence>
<dbReference type="InterPro" id="IPR016072">
    <property type="entry name" value="Skp1_comp_dimer"/>
</dbReference>
<dbReference type="PhylomeDB" id="B3NWE0"/>
<dbReference type="Pfam" id="PF03931">
    <property type="entry name" value="Skp1_POZ"/>
    <property type="match status" value="1"/>
</dbReference>
<comment type="similarity">
    <text evidence="1 3">Belongs to the SKP1 family.</text>
</comment>
<sequence>MSVPTIKLQSSDGVIFQTTVQAASLSKTIKTLLEIAAVENDEDDIVPLPNVGSFILDKILAWAHHHKDDPQLTSNDEESQGCSDDISPWDANFMNVDRGTLFELILAANYLEITDLMDLSSKTVANMIRGKSTEQIRQILNIRNERLSGADEWDEDL</sequence>
<evidence type="ECO:0000259" key="4">
    <source>
        <dbReference type="Pfam" id="PF01466"/>
    </source>
</evidence>